<evidence type="ECO:0000313" key="2">
    <source>
        <dbReference type="EMBL" id="CAD8286666.1"/>
    </source>
</evidence>
<dbReference type="AlphaFoldDB" id="A0A7R9V7C3"/>
<proteinExistence type="predicted"/>
<dbReference type="InterPro" id="IPR003428">
    <property type="entry name" value="MAM33"/>
</dbReference>
<name>A0A7R9V7C3_9CHLO</name>
<evidence type="ECO:0000256" key="1">
    <source>
        <dbReference type="SAM" id="MobiDB-lite"/>
    </source>
</evidence>
<organism evidence="2">
    <name type="scientific">Chlamydomonas euryale</name>
    <dbReference type="NCBI Taxonomy" id="1486919"/>
    <lineage>
        <taxon>Eukaryota</taxon>
        <taxon>Viridiplantae</taxon>
        <taxon>Chlorophyta</taxon>
        <taxon>core chlorophytes</taxon>
        <taxon>Chlorophyceae</taxon>
        <taxon>CS clade</taxon>
        <taxon>Chlamydomonadales</taxon>
        <taxon>Chlamydomonadaceae</taxon>
        <taxon>Chlamydomonas</taxon>
    </lineage>
</organism>
<dbReference type="PANTHER" id="PTHR10826:SF1">
    <property type="entry name" value="COMPLEMENT COMPONENT 1 Q SUBCOMPONENT-BINDING PROTEIN, MITOCHONDRIAL"/>
    <property type="match status" value="1"/>
</dbReference>
<reference evidence="2" key="1">
    <citation type="submission" date="2021-01" db="EMBL/GenBank/DDBJ databases">
        <authorList>
            <person name="Corre E."/>
            <person name="Pelletier E."/>
            <person name="Niang G."/>
            <person name="Scheremetjew M."/>
            <person name="Finn R."/>
            <person name="Kale V."/>
            <person name="Holt S."/>
            <person name="Cochrane G."/>
            <person name="Meng A."/>
            <person name="Brown T."/>
            <person name="Cohen L."/>
        </authorList>
    </citation>
    <scope>NUCLEOTIDE SEQUENCE</scope>
    <source>
        <strain evidence="2">CCMP219</strain>
    </source>
</reference>
<dbReference type="GO" id="GO:0005759">
    <property type="term" value="C:mitochondrial matrix"/>
    <property type="evidence" value="ECO:0007669"/>
    <property type="project" value="InterPro"/>
</dbReference>
<evidence type="ECO:0008006" key="3">
    <source>
        <dbReference type="Google" id="ProtNLM"/>
    </source>
</evidence>
<dbReference type="Pfam" id="PF02330">
    <property type="entry name" value="MAM33"/>
    <property type="match status" value="1"/>
</dbReference>
<dbReference type="Gene3D" id="3.10.280.10">
    <property type="entry name" value="Mitochondrial glycoprotein"/>
    <property type="match status" value="1"/>
</dbReference>
<dbReference type="PANTHER" id="PTHR10826">
    <property type="entry name" value="COMPLEMENT COMPONENT 1"/>
    <property type="match status" value="1"/>
</dbReference>
<dbReference type="EMBL" id="HBEC01014491">
    <property type="protein sequence ID" value="CAD8286666.1"/>
    <property type="molecule type" value="Transcribed_RNA"/>
</dbReference>
<dbReference type="SUPFAM" id="SSF54529">
    <property type="entry name" value="Mitochondrial glycoprotein MAM33-like"/>
    <property type="match status" value="1"/>
</dbReference>
<feature type="region of interest" description="Disordered" evidence="1">
    <location>
        <begin position="108"/>
        <end position="135"/>
    </location>
</feature>
<sequence length="245" mass="27427">MLRNVMKPLSVRGDRACMQSASTRSLPTMLVPRVAAQRERVVCASSAVSKSLISVLKDELKYERENYRPDETLVPGPPNDFELDNPPGKNAFYLLKEYKNEAIIVEVDLDNQPDEDDPDVLDEDDEEPDSDDEDESMIVKFQVSVAKGSSALVFACASDGDLMTISHIAHESADADVEEDDNTSSYTGPVFEELDDTLQQAFLDYLEERGITAELGCYLRLQTVEKTTVEYQAWLARVKDFVSLE</sequence>
<gene>
    <name evidence="2" type="ORF">CEUR00632_LOCUS6704</name>
</gene>
<protein>
    <recommendedName>
        <fullName evidence="3">Mitochondrial glycoprotein</fullName>
    </recommendedName>
</protein>
<dbReference type="InterPro" id="IPR036561">
    <property type="entry name" value="MAM33_sf"/>
</dbReference>
<accession>A0A7R9V7C3</accession>